<dbReference type="Pfam" id="PF09913">
    <property type="entry name" value="DUF2142"/>
    <property type="match status" value="1"/>
</dbReference>
<gene>
    <name evidence="2" type="ORF">D7I46_11225</name>
</gene>
<dbReference type="InterPro" id="IPR018674">
    <property type="entry name" value="DUF2142_membrane"/>
</dbReference>
<proteinExistence type="predicted"/>
<keyword evidence="1" id="KW-0472">Membrane</keyword>
<evidence type="ECO:0000313" key="3">
    <source>
        <dbReference type="Proteomes" id="UP000269374"/>
    </source>
</evidence>
<organism evidence="2 3">
    <name type="scientific">Lactococcus allomyrinae</name>
    <dbReference type="NCBI Taxonomy" id="2419773"/>
    <lineage>
        <taxon>Bacteria</taxon>
        <taxon>Bacillati</taxon>
        <taxon>Bacillota</taxon>
        <taxon>Bacilli</taxon>
        <taxon>Lactobacillales</taxon>
        <taxon>Streptococcaceae</taxon>
        <taxon>Lactococcus</taxon>
    </lineage>
</organism>
<evidence type="ECO:0000256" key="1">
    <source>
        <dbReference type="SAM" id="Phobius"/>
    </source>
</evidence>
<dbReference type="OrthoDB" id="2207022at2"/>
<reference evidence="2 3" key="1">
    <citation type="submission" date="2018-09" db="EMBL/GenBank/DDBJ databases">
        <title>Genome sequencing of strain 1JSPR-7.</title>
        <authorList>
            <person name="Heo J."/>
            <person name="Kim S.-J."/>
            <person name="Kwon S.-W."/>
        </authorList>
    </citation>
    <scope>NUCLEOTIDE SEQUENCE [LARGE SCALE GENOMIC DNA]</scope>
    <source>
        <strain evidence="2 3">1JSPR-7</strain>
    </source>
</reference>
<feature type="transmembrane region" description="Helical" evidence="1">
    <location>
        <begin position="222"/>
        <end position="239"/>
    </location>
</feature>
<dbReference type="Proteomes" id="UP000269374">
    <property type="component" value="Chromosome"/>
</dbReference>
<dbReference type="EMBL" id="CP032627">
    <property type="protein sequence ID" value="AYG01580.1"/>
    <property type="molecule type" value="Genomic_DNA"/>
</dbReference>
<sequence>MRKSMTFSRTMQKASFFNKIDRKIHKIYLVLAILIGVSLSIFMPLFNEPDGQYHYTVATNMVGLSNDISAYGEESISTGMTPQIIEYQSGNYFEKYFKNKIVKMPMKNLPRTQVQQLPSKESYNFWGHIVPALGVWIGYHIYPSIGVMIVTARLLSTFVFSLSLFFIIRFIKRGKLFLLILSLSPVITNSIASLSYDALTYVLAAATFLIVVNTLISNKIRINTVIQMLIGSVFLYFGAKTNVKLLIVLFPMVLFVVFFNKQIEKVTVWCHDLFKRKWVLVISIFLTLLVVTGMIFLVYIKYPNQLFSLYRFVLNFSINMNPLPNTQQIFTGLLVVPNGRYNNMPLWISGIWYILLVLVILSEEKITDSRLFSWGSLILFFIGVAGVYYSYMPYYIPSSLSSLDSLGRIGGLQGRYFTPTLLLLPLFGGNTRFKTKIASENSIWIFSVVIIVISNALLLFGTLFGMMYNVHY</sequence>
<dbReference type="AlphaFoldDB" id="A0A387BKU1"/>
<keyword evidence="1" id="KW-1133">Transmembrane helix</keyword>
<protein>
    <submittedName>
        <fullName evidence="2">DUF2142 domain-containing protein</fullName>
    </submittedName>
</protein>
<feature type="transmembrane region" description="Helical" evidence="1">
    <location>
        <begin position="374"/>
        <end position="396"/>
    </location>
</feature>
<feature type="transmembrane region" description="Helical" evidence="1">
    <location>
        <begin position="416"/>
        <end position="433"/>
    </location>
</feature>
<dbReference type="KEGG" id="lact:D7I46_11225"/>
<feature type="transmembrane region" description="Helical" evidence="1">
    <location>
        <begin position="344"/>
        <end position="362"/>
    </location>
</feature>
<evidence type="ECO:0000313" key="2">
    <source>
        <dbReference type="EMBL" id="AYG01580.1"/>
    </source>
</evidence>
<feature type="transmembrane region" description="Helical" evidence="1">
    <location>
        <begin position="278"/>
        <end position="300"/>
    </location>
</feature>
<feature type="transmembrane region" description="Helical" evidence="1">
    <location>
        <begin position="198"/>
        <end position="215"/>
    </location>
</feature>
<name>A0A387BKU1_9LACT</name>
<feature type="transmembrane region" description="Helical" evidence="1">
    <location>
        <begin position="245"/>
        <end position="263"/>
    </location>
</feature>
<feature type="transmembrane region" description="Helical" evidence="1">
    <location>
        <begin position="27"/>
        <end position="46"/>
    </location>
</feature>
<feature type="transmembrane region" description="Helical" evidence="1">
    <location>
        <begin position="141"/>
        <end position="168"/>
    </location>
</feature>
<keyword evidence="1" id="KW-0812">Transmembrane</keyword>
<feature type="transmembrane region" description="Helical" evidence="1">
    <location>
        <begin position="445"/>
        <end position="468"/>
    </location>
</feature>
<keyword evidence="3" id="KW-1185">Reference proteome</keyword>
<accession>A0A387BKU1</accession>